<feature type="region of interest" description="Disordered" evidence="1">
    <location>
        <begin position="1"/>
        <end position="44"/>
    </location>
</feature>
<feature type="compositionally biased region" description="Basic and acidic residues" evidence="1">
    <location>
        <begin position="31"/>
        <end position="44"/>
    </location>
</feature>
<dbReference type="Proteomes" id="UP000187203">
    <property type="component" value="Unassembled WGS sequence"/>
</dbReference>
<accession>A0A1R3JP23</accession>
<dbReference type="AlphaFoldDB" id="A0A1R3JP23"/>
<protein>
    <submittedName>
        <fullName evidence="2">Uncharacterized protein</fullName>
    </submittedName>
</protein>
<gene>
    <name evidence="2" type="ORF">COLO4_15175</name>
</gene>
<sequence>MSTLSNPSTTSPKLNEDPPLLATTTQPENLKASRDETYELKEAS</sequence>
<feature type="compositionally biased region" description="Polar residues" evidence="1">
    <location>
        <begin position="1"/>
        <end position="13"/>
    </location>
</feature>
<evidence type="ECO:0000256" key="1">
    <source>
        <dbReference type="SAM" id="MobiDB-lite"/>
    </source>
</evidence>
<organism evidence="2 3">
    <name type="scientific">Corchorus olitorius</name>
    <dbReference type="NCBI Taxonomy" id="93759"/>
    <lineage>
        <taxon>Eukaryota</taxon>
        <taxon>Viridiplantae</taxon>
        <taxon>Streptophyta</taxon>
        <taxon>Embryophyta</taxon>
        <taxon>Tracheophyta</taxon>
        <taxon>Spermatophyta</taxon>
        <taxon>Magnoliopsida</taxon>
        <taxon>eudicotyledons</taxon>
        <taxon>Gunneridae</taxon>
        <taxon>Pentapetalae</taxon>
        <taxon>rosids</taxon>
        <taxon>malvids</taxon>
        <taxon>Malvales</taxon>
        <taxon>Malvaceae</taxon>
        <taxon>Grewioideae</taxon>
        <taxon>Apeibeae</taxon>
        <taxon>Corchorus</taxon>
    </lineage>
</organism>
<name>A0A1R3JP23_9ROSI</name>
<keyword evidence="3" id="KW-1185">Reference proteome</keyword>
<reference evidence="3" key="1">
    <citation type="submission" date="2013-09" db="EMBL/GenBank/DDBJ databases">
        <title>Corchorus olitorius genome sequencing.</title>
        <authorList>
            <person name="Alam M."/>
            <person name="Haque M.S."/>
            <person name="Islam M.S."/>
            <person name="Emdad E.M."/>
            <person name="Islam M.M."/>
            <person name="Ahmed B."/>
            <person name="Halim A."/>
            <person name="Hossen Q.M.M."/>
            <person name="Hossain M.Z."/>
            <person name="Ahmed R."/>
            <person name="Khan M.M."/>
            <person name="Islam R."/>
            <person name="Rashid M.M."/>
            <person name="Khan S.A."/>
            <person name="Rahman M.S."/>
            <person name="Alam M."/>
            <person name="Yahiya A.S."/>
            <person name="Khan M.S."/>
            <person name="Azam M.S."/>
            <person name="Haque T."/>
            <person name="Lashkar M.Z.H."/>
            <person name="Akhand A.I."/>
            <person name="Morshed G."/>
            <person name="Roy S."/>
            <person name="Uddin K.S."/>
            <person name="Rabeya T."/>
            <person name="Hossain A.S."/>
            <person name="Chowdhury A."/>
            <person name="Snigdha A.R."/>
            <person name="Mortoza M.S."/>
            <person name="Matin S.A."/>
            <person name="Hoque S.M.E."/>
            <person name="Islam M.K."/>
            <person name="Roy D.K."/>
            <person name="Haider R."/>
            <person name="Moosa M.M."/>
            <person name="Elias S.M."/>
            <person name="Hasan A.M."/>
            <person name="Jahan S."/>
            <person name="Shafiuddin M."/>
            <person name="Mahmood N."/>
            <person name="Shommy N.S."/>
        </authorList>
    </citation>
    <scope>NUCLEOTIDE SEQUENCE [LARGE SCALE GENOMIC DNA]</scope>
    <source>
        <strain evidence="3">cv. O-4</strain>
    </source>
</reference>
<comment type="caution">
    <text evidence="2">The sequence shown here is derived from an EMBL/GenBank/DDBJ whole genome shotgun (WGS) entry which is preliminary data.</text>
</comment>
<dbReference type="EMBL" id="AWUE01015596">
    <property type="protein sequence ID" value="OMO96629.1"/>
    <property type="molecule type" value="Genomic_DNA"/>
</dbReference>
<evidence type="ECO:0000313" key="2">
    <source>
        <dbReference type="EMBL" id="OMO96629.1"/>
    </source>
</evidence>
<proteinExistence type="predicted"/>
<evidence type="ECO:0000313" key="3">
    <source>
        <dbReference type="Proteomes" id="UP000187203"/>
    </source>
</evidence>